<organism evidence="16 17">
    <name type="scientific">Magallana gigas</name>
    <name type="common">Pacific oyster</name>
    <name type="synonym">Crassostrea gigas</name>
    <dbReference type="NCBI Taxonomy" id="29159"/>
    <lineage>
        <taxon>Eukaryota</taxon>
        <taxon>Metazoa</taxon>
        <taxon>Spiralia</taxon>
        <taxon>Lophotrochozoa</taxon>
        <taxon>Mollusca</taxon>
        <taxon>Bivalvia</taxon>
        <taxon>Autobranchia</taxon>
        <taxon>Pteriomorphia</taxon>
        <taxon>Ostreida</taxon>
        <taxon>Ostreoidea</taxon>
        <taxon>Ostreidae</taxon>
        <taxon>Magallana</taxon>
    </lineage>
</organism>
<keyword evidence="4 14" id="KW-0158">Chromosome</keyword>
<dbReference type="InterPro" id="IPR049915">
    <property type="entry name" value="TERT_TEN"/>
</dbReference>
<dbReference type="PRINTS" id="PR01365">
    <property type="entry name" value="TELOMERASERT"/>
</dbReference>
<dbReference type="CDD" id="cd01648">
    <property type="entry name" value="TERT"/>
    <property type="match status" value="1"/>
</dbReference>
<protein>
    <recommendedName>
        <fullName evidence="3 14">Telomerase reverse transcriptase</fullName>
        <ecNumber evidence="2 14">2.7.7.49</ecNumber>
    </recommendedName>
    <alternativeName>
        <fullName evidence="12 14">Telomerase catalytic subunit</fullName>
    </alternativeName>
</protein>
<keyword evidence="5 14" id="KW-0808">Transferase</keyword>
<keyword evidence="6 14" id="KW-0548">Nucleotidyltransferase</keyword>
<keyword evidence="9 14" id="KW-0779">Telomere</keyword>
<evidence type="ECO:0000256" key="6">
    <source>
        <dbReference type="ARBA" id="ARBA00022695"/>
    </source>
</evidence>
<dbReference type="SMART" id="SM00975">
    <property type="entry name" value="Telomerase_RBD"/>
    <property type="match status" value="1"/>
</dbReference>
<evidence type="ECO:0000313" key="16">
    <source>
        <dbReference type="EnsemblMetazoa" id="G24847.1:cds"/>
    </source>
</evidence>
<evidence type="ECO:0000256" key="8">
    <source>
        <dbReference type="ARBA" id="ARBA00022842"/>
    </source>
</evidence>
<dbReference type="GO" id="GO:0000781">
    <property type="term" value="C:chromosome, telomeric region"/>
    <property type="evidence" value="ECO:0007669"/>
    <property type="project" value="UniProtKB-SubCell"/>
</dbReference>
<dbReference type="InterPro" id="IPR021891">
    <property type="entry name" value="Telomerase_RBD"/>
</dbReference>
<dbReference type="Gene3D" id="1.10.132.70">
    <property type="match status" value="1"/>
</dbReference>
<dbReference type="SUPFAM" id="SSF56672">
    <property type="entry name" value="DNA/RNA polymerases"/>
    <property type="match status" value="1"/>
</dbReference>
<keyword evidence="7 14" id="KW-0479">Metal-binding</keyword>
<evidence type="ECO:0000256" key="3">
    <source>
        <dbReference type="ARBA" id="ARBA00016182"/>
    </source>
</evidence>
<dbReference type="GO" id="GO:0007004">
    <property type="term" value="P:telomere maintenance via telomerase"/>
    <property type="evidence" value="ECO:0007669"/>
    <property type="project" value="TreeGrafter"/>
</dbReference>
<dbReference type="Pfam" id="PF12009">
    <property type="entry name" value="Telomerase_RBD"/>
    <property type="match status" value="1"/>
</dbReference>
<dbReference type="GO" id="GO:0042162">
    <property type="term" value="F:telomeric DNA binding"/>
    <property type="evidence" value="ECO:0007669"/>
    <property type="project" value="TreeGrafter"/>
</dbReference>
<reference evidence="16" key="1">
    <citation type="submission" date="2022-08" db="UniProtKB">
        <authorList>
            <consortium name="EnsemblMetazoa"/>
        </authorList>
    </citation>
    <scope>IDENTIFICATION</scope>
    <source>
        <strain evidence="16">05x7-T-G4-1.051#20</strain>
    </source>
</reference>
<keyword evidence="8 14" id="KW-0460">Magnesium</keyword>
<evidence type="ECO:0000256" key="1">
    <source>
        <dbReference type="ARBA" id="ARBA00008001"/>
    </source>
</evidence>
<dbReference type="PROSITE" id="PS50878">
    <property type="entry name" value="RT_POL"/>
    <property type="match status" value="1"/>
</dbReference>
<dbReference type="GO" id="GO:0000333">
    <property type="term" value="C:telomerase catalytic core complex"/>
    <property type="evidence" value="ECO:0007669"/>
    <property type="project" value="TreeGrafter"/>
</dbReference>
<dbReference type="PANTHER" id="PTHR12066">
    <property type="entry name" value="TELOMERASE REVERSE TRANSCRIPTASE"/>
    <property type="match status" value="1"/>
</dbReference>
<comment type="subcellular location">
    <subcellularLocation>
        <location evidence="14">Nucleus</location>
    </subcellularLocation>
    <subcellularLocation>
        <location evidence="14">Chromosome</location>
        <location evidence="14">Telomere</location>
    </subcellularLocation>
</comment>
<dbReference type="Proteomes" id="UP000005408">
    <property type="component" value="Unassembled WGS sequence"/>
</dbReference>
<keyword evidence="17" id="KW-1185">Reference proteome</keyword>
<dbReference type="InterPro" id="IPR003545">
    <property type="entry name" value="Telomerase_RT"/>
</dbReference>
<comment type="similarity">
    <text evidence="1 14">Belongs to the reverse transcriptase family. Telomerase subfamily.</text>
</comment>
<dbReference type="InterPro" id="IPR000477">
    <property type="entry name" value="RT_dom"/>
</dbReference>
<feature type="domain" description="Reverse transcriptase" evidence="15">
    <location>
        <begin position="511"/>
        <end position="834"/>
    </location>
</feature>
<evidence type="ECO:0000256" key="14">
    <source>
        <dbReference type="RuleBase" id="RU365061"/>
    </source>
</evidence>
<dbReference type="Gene3D" id="3.30.70.2630">
    <property type="match status" value="1"/>
</dbReference>
<evidence type="ECO:0000256" key="11">
    <source>
        <dbReference type="ARBA" id="ARBA00023242"/>
    </source>
</evidence>
<dbReference type="EC" id="2.7.7.49" evidence="2 14"/>
<dbReference type="Pfam" id="PF11474">
    <property type="entry name" value="TEN_TERT"/>
    <property type="match status" value="1"/>
</dbReference>
<keyword evidence="11 14" id="KW-0539">Nucleus</keyword>
<evidence type="ECO:0000256" key="13">
    <source>
        <dbReference type="ARBA" id="ARBA00048173"/>
    </source>
</evidence>
<dbReference type="PANTHER" id="PTHR12066:SF0">
    <property type="entry name" value="TELOMERASE REVERSE TRANSCRIPTASE"/>
    <property type="match status" value="1"/>
</dbReference>
<dbReference type="InterPro" id="IPR049139">
    <property type="entry name" value="TERT_C"/>
</dbReference>
<dbReference type="GO" id="GO:0003720">
    <property type="term" value="F:telomerase activity"/>
    <property type="evidence" value="ECO:0007669"/>
    <property type="project" value="InterPro"/>
</dbReference>
<evidence type="ECO:0000256" key="5">
    <source>
        <dbReference type="ARBA" id="ARBA00022679"/>
    </source>
</evidence>
<keyword evidence="10 14" id="KW-0695">RNA-directed DNA polymerase</keyword>
<evidence type="ECO:0000259" key="15">
    <source>
        <dbReference type="PROSITE" id="PS50878"/>
    </source>
</evidence>
<dbReference type="GO" id="GO:0046872">
    <property type="term" value="F:metal ion binding"/>
    <property type="evidence" value="ECO:0007669"/>
    <property type="project" value="UniProtKB-KW"/>
</dbReference>
<sequence>MDIIRSMFTFAMPLQEWLCSFGTVHISSDSDSYIRNLQTTMVAFDVDVRDKLVVNSSPPSDTTELVLRVIEKKIRQGEKNVLTQGFGMMSDDPDAQVSCFTNIEYRHPNSSVNLLQRSVWKKLHHCIGDVWMRALLEETAIFTKCSQTCYIQLAGTPVFVKSKSETGLFIKKCVKKDIQGTGKHHRKRKQDWQAERRKCQKRRRTEDLEEPCAKKMKMIDDEIVLVNRPEAEKLPAQEQTPSFNPYKYHLYLAQSYLYSSDYREKFPASHVLSRAHFCLYEEICNVDVTGSMSPPYDTNGHPPISAPRITVPHLLSLEELLQSLQQNHKAYKYWTYLNTCCPVVSVKKKLTKGRRMNLKIPDHVLLKDCVPPQKVYIFLRKVFIEVVPLQIVGCLHNRNHFLKAIKTLVYLGRYEKMCVGDLLKGIKTKTIPWLKTVSPHCIKLHLLAKVLYWLMNDFIITLIKVFFYVTETATFRNQLLFYRKRVWSKLHSNGIKDLRKKGVLTSVKKTAVTASLQNGSCLGEASIRFLPKLRSLRPIANLGRQPPPIAKSALPINKQLMNVLTVLSYLTSCDPSWIGAAKFGTDDIFLDWKEFALNWKKDPERNHLYFVKTDIKACFDGILQEKLLEIIEDFLSQAPDEDVIVRKFVSHYASDCKVVCKFKKIASGFDGYISDFEKFIQKFIEDNKLCNMVFVNQMINQQMHLEEVFEKLKCHIQNNIIKIGRQYFKQSIGISQGSVLSTLLCNIYYGQMERTFMPPQDDELLMRMVDDSLFVTPSRERAELFLCKMIKGNSEFNFSINADKILVDFDYQHETCGMMKKNPGDWFPWCGMLFNTKTLEVGSDLTRYQGIRMRHTLTVDVSVNPGRTMKRKLLMSLRPKCHAIFLDTELNSTEVCVSNCYRLLLLTAFKFHCYASCLPDKQRVKDNPGFFHTMIYDIGCYFYSQASVQSVRKFGDKFLFDVPSDVMQWLCWYAFIMKMKCHSSSYKRLTQMMKQSLKSTEKLLRKKDKTIAKSLKRVCGRNIPVELKAL</sequence>
<name>A0A8W8KW26_MAGGI</name>
<evidence type="ECO:0000313" key="17">
    <source>
        <dbReference type="Proteomes" id="UP000005408"/>
    </source>
</evidence>
<dbReference type="InterPro" id="IPR043502">
    <property type="entry name" value="DNA/RNA_pol_sf"/>
</dbReference>
<evidence type="ECO:0000256" key="12">
    <source>
        <dbReference type="ARBA" id="ARBA00032044"/>
    </source>
</evidence>
<evidence type="ECO:0000256" key="10">
    <source>
        <dbReference type="ARBA" id="ARBA00022918"/>
    </source>
</evidence>
<evidence type="ECO:0000256" key="9">
    <source>
        <dbReference type="ARBA" id="ARBA00022895"/>
    </source>
</evidence>
<dbReference type="Pfam" id="PF21399">
    <property type="entry name" value="TERT_C"/>
    <property type="match status" value="1"/>
</dbReference>
<evidence type="ECO:0000256" key="7">
    <source>
        <dbReference type="ARBA" id="ARBA00022723"/>
    </source>
</evidence>
<comment type="function">
    <text evidence="14">Telomerase is a ribonucleoprotein enzyme essential for the replication of chromosome termini in most eukaryotes. It elongates telomeres. It is a reverse transcriptase that adds simple sequence repeats to chromosome ends by copying a template sequence within the RNA component of the enzyme.</text>
</comment>
<dbReference type="GO" id="GO:0070034">
    <property type="term" value="F:telomerase RNA binding"/>
    <property type="evidence" value="ECO:0007669"/>
    <property type="project" value="TreeGrafter"/>
</dbReference>
<dbReference type="AlphaFoldDB" id="A0A8W8KW26"/>
<proteinExistence type="inferred from homology"/>
<dbReference type="EnsemblMetazoa" id="G24847.1">
    <property type="protein sequence ID" value="G24847.1:cds"/>
    <property type="gene ID" value="G24847"/>
</dbReference>
<comment type="catalytic activity">
    <reaction evidence="13 14">
        <text>DNA(n) + a 2'-deoxyribonucleoside 5'-triphosphate = DNA(n+1) + diphosphate</text>
        <dbReference type="Rhea" id="RHEA:22508"/>
        <dbReference type="Rhea" id="RHEA-COMP:17339"/>
        <dbReference type="Rhea" id="RHEA-COMP:17340"/>
        <dbReference type="ChEBI" id="CHEBI:33019"/>
        <dbReference type="ChEBI" id="CHEBI:61560"/>
        <dbReference type="ChEBI" id="CHEBI:173112"/>
        <dbReference type="EC" id="2.7.7.49"/>
    </reaction>
</comment>
<evidence type="ECO:0000256" key="2">
    <source>
        <dbReference type="ARBA" id="ARBA00012493"/>
    </source>
</evidence>
<dbReference type="Gene3D" id="1.10.357.90">
    <property type="match status" value="1"/>
</dbReference>
<evidence type="ECO:0000256" key="4">
    <source>
        <dbReference type="ARBA" id="ARBA00022454"/>
    </source>
</evidence>
<accession>A0A8W8KW26</accession>